<sequence length="1264" mass="147701">MSNDYIEIYQEHKYYGQKNTIDSLIATLEKIKLEENKEGWLKPVWGSNRVLAFFQGLIVKPNRPETNMIIDQMIDNLQKLKISDDYQEQGETANIHLELLGILGPALKDLPTQNKIKEFLNYIMFHEGSHYFSMRESSAIEPSPLEILSGEGEHYEEEEQWSVPCIQELLAQKDLPLDIFTVDKDNPLSLVSDIDDHVWWAYENIYSYFYPNSYQDEDDLARVYHGIQHVSRAALYAKVFANLYRKHGDKEAENLSEEDLKLIQIAILFHDSAREDEGEDHWDHESAIFLYYYLTRILGVDVHKAKFIAEATANKDPSPEKGYFELIENTEGEITWQFTQNEDGLFPPKNIFQKIIHDCDCLDIIRARNQFDGTYLDFYKEIASKPGNRVALEEMSQFITEARSLIYIQGDARIKIKPEVKREYEHEEAYSSIQADVHPDRHPIIFALNEYLLSVAELTNREVIDLSPFDEQGDMTGNNLKAALREGRIFARGIAIPSAQPNPRENKPCDSDETLAEKELRKTMRFGLINVKSRKTEPRSKEKNPMRSTSILGYGSGVYPPAGMLIFNPRVEDVSRISSEDFDSGRGSKKNLAYLQEKEYRQSSALEQEYLKLVEKMKVGLFGKTTDAGSNYPELLYDIKKYDAIFFTRDPTIANKIFHEDYDPVHPFSPLLQAIYLQKQYEIEYQLTKEAFIQEYGPEKGMELFLQRFGSNYSLPIYEYSGQNNYLKIIDPAEITEEHIVTMWVEMCRDFMKKRIKDLEKESLYKLSIDDIKVLSMYEHKDAARLAKINQPGDLNYPEGLRKKISENIEKERQRLIASQEEELWEKLNHDEITVFSREYFINLQHSSRLKDLSSKKIGEAVTHFVHSLPDPSFAGNLIFKEIHGFAHFKNLNEISPELLVNNQMLQAYFLARQFRLDEEAGFIRSQVIELANKLISDWHINHIFKLKDIHNLRKFMLIVNADEGTLKNIDNFMLEAIQNLVENVISQEESIHGFRISMMNLAESDSLRSEHLDVIRTAYNHIRERLIDLNEPDFRDFLELALLLEEKPEPEIQTWISSYPKKLYRDSIYTVHALAKIICFDDKNPDLFKQLVEKIHTYDSPGDYVDFSYWTDFINKLKCLVENNQFSSAQLKIVHEKYQLIITQYIENDLDSYKGSFYRAFHENTRKKMMLMSLARDLSIILNTDFLFLPENLLNIFNNTLLDLSHENFRDSGLSQENIDMLKKLHDKLPQQDKRQVAIDKMDDYLITTKRKETIQEPQMRFL</sequence>
<reference evidence="2 3" key="1">
    <citation type="submission" date="2018-06" db="EMBL/GenBank/DDBJ databases">
        <authorList>
            <consortium name="Pathogen Informatics"/>
            <person name="Doyle S."/>
        </authorList>
    </citation>
    <scope>NUCLEOTIDE SEQUENCE [LARGE SCALE GENOMIC DNA]</scope>
    <source>
        <strain evidence="2 3">NCTC11532</strain>
    </source>
</reference>
<dbReference type="Gene3D" id="1.10.3210.10">
    <property type="entry name" value="Hypothetical protein af1432"/>
    <property type="match status" value="1"/>
</dbReference>
<protein>
    <recommendedName>
        <fullName evidence="1">SidE PDE domain-containing protein</fullName>
    </recommendedName>
</protein>
<dbReference type="InterPro" id="IPR021014">
    <property type="entry name" value="SidE_PDE"/>
</dbReference>
<name>A0A378LSM5_9GAMM</name>
<dbReference type="OrthoDB" id="5651617at2"/>
<organism evidence="2 3">
    <name type="scientific">Legionella wadsworthii</name>
    <dbReference type="NCBI Taxonomy" id="28088"/>
    <lineage>
        <taxon>Bacteria</taxon>
        <taxon>Pseudomonadati</taxon>
        <taxon>Pseudomonadota</taxon>
        <taxon>Gammaproteobacteria</taxon>
        <taxon>Legionellales</taxon>
        <taxon>Legionellaceae</taxon>
        <taxon>Legionella</taxon>
    </lineage>
</organism>
<evidence type="ECO:0000313" key="2">
    <source>
        <dbReference type="EMBL" id="STY28839.1"/>
    </source>
</evidence>
<proteinExistence type="predicted"/>
<evidence type="ECO:0000313" key="3">
    <source>
        <dbReference type="Proteomes" id="UP000255297"/>
    </source>
</evidence>
<dbReference type="AlphaFoldDB" id="A0A378LSM5"/>
<accession>A0A378LSM5</accession>
<evidence type="ECO:0000259" key="1">
    <source>
        <dbReference type="Pfam" id="PF12252"/>
    </source>
</evidence>
<dbReference type="RefSeq" id="WP_031567640.1">
    <property type="nucleotide sequence ID" value="NZ_CAAAIS010000007.1"/>
</dbReference>
<dbReference type="Pfam" id="PF12252">
    <property type="entry name" value="SidE_PDE"/>
    <property type="match status" value="1"/>
</dbReference>
<dbReference type="SUPFAM" id="SSF109604">
    <property type="entry name" value="HD-domain/PDEase-like"/>
    <property type="match status" value="1"/>
</dbReference>
<feature type="domain" description="SidE PDE" evidence="1">
    <location>
        <begin position="215"/>
        <end position="411"/>
    </location>
</feature>
<dbReference type="Proteomes" id="UP000255297">
    <property type="component" value="Unassembled WGS sequence"/>
</dbReference>
<gene>
    <name evidence="2" type="ORF">NCTC11532_01016</name>
</gene>
<dbReference type="EMBL" id="UGPB01000001">
    <property type="protein sequence ID" value="STY28839.1"/>
    <property type="molecule type" value="Genomic_DNA"/>
</dbReference>
<keyword evidence="3" id="KW-1185">Reference proteome</keyword>